<dbReference type="EMBL" id="JAJJML010000001">
    <property type="protein sequence ID" value="MCC9034492.1"/>
    <property type="molecule type" value="Genomic_DNA"/>
</dbReference>
<dbReference type="EMBL" id="JACXXP010000042">
    <property type="protein sequence ID" value="MBD3906840.1"/>
    <property type="molecule type" value="Genomic_DNA"/>
</dbReference>
<dbReference type="GO" id="GO:0005737">
    <property type="term" value="C:cytoplasm"/>
    <property type="evidence" value="ECO:0007669"/>
    <property type="project" value="TreeGrafter"/>
</dbReference>
<dbReference type="InterPro" id="IPR014782">
    <property type="entry name" value="Peptidase_M1_dom"/>
</dbReference>
<evidence type="ECO:0000259" key="3">
    <source>
        <dbReference type="Pfam" id="PF01433"/>
    </source>
</evidence>
<evidence type="ECO:0000313" key="5">
    <source>
        <dbReference type="EMBL" id="MCC9034492.1"/>
    </source>
</evidence>
<dbReference type="AlphaFoldDB" id="A0A9Q3YT56"/>
<reference evidence="5" key="1">
    <citation type="submission" date="2021-11" db="EMBL/GenBank/DDBJ databases">
        <title>Description of novel Chryseobacterium species.</title>
        <authorList>
            <person name="Saticioglu I.B."/>
            <person name="Ay H."/>
            <person name="Altun S."/>
            <person name="Duman M."/>
        </authorList>
    </citation>
    <scope>NUCLEOTIDE SEQUENCE</scope>
    <source>
        <strain evidence="5">C-39</strain>
    </source>
</reference>
<feature type="chain" id="PRO_5040242092" evidence="2">
    <location>
        <begin position="19"/>
        <end position="792"/>
    </location>
</feature>
<dbReference type="Proteomes" id="UP000603715">
    <property type="component" value="Unassembled WGS sequence"/>
</dbReference>
<feature type="signal peptide" evidence="2">
    <location>
        <begin position="1"/>
        <end position="18"/>
    </location>
</feature>
<dbReference type="GO" id="GO:0042277">
    <property type="term" value="F:peptide binding"/>
    <property type="evidence" value="ECO:0007669"/>
    <property type="project" value="TreeGrafter"/>
</dbReference>
<dbReference type="GO" id="GO:0005615">
    <property type="term" value="C:extracellular space"/>
    <property type="evidence" value="ECO:0007669"/>
    <property type="project" value="TreeGrafter"/>
</dbReference>
<dbReference type="SUPFAM" id="SSF55486">
    <property type="entry name" value="Metalloproteases ('zincins'), catalytic domain"/>
    <property type="match status" value="1"/>
</dbReference>
<dbReference type="PANTHER" id="PTHR11533:SF174">
    <property type="entry name" value="PUROMYCIN-SENSITIVE AMINOPEPTIDASE-RELATED"/>
    <property type="match status" value="1"/>
</dbReference>
<evidence type="ECO:0000313" key="7">
    <source>
        <dbReference type="Proteomes" id="UP001107960"/>
    </source>
</evidence>
<dbReference type="PANTHER" id="PTHR11533">
    <property type="entry name" value="PROTEASE M1 ZINC METALLOPROTEASE"/>
    <property type="match status" value="1"/>
</dbReference>
<dbReference type="GO" id="GO:0016020">
    <property type="term" value="C:membrane"/>
    <property type="evidence" value="ECO:0007669"/>
    <property type="project" value="TreeGrafter"/>
</dbReference>
<reference evidence="4" key="3">
    <citation type="submission" date="2024-05" db="EMBL/GenBank/DDBJ databases">
        <title>Description of novel Chryseobacterium sp. strain C-2.</title>
        <authorList>
            <person name="Saticioglu I.B."/>
        </authorList>
    </citation>
    <scope>NUCLEOTIDE SEQUENCE</scope>
    <source>
        <strain evidence="4">C-2</strain>
    </source>
</reference>
<dbReference type="InterPro" id="IPR050344">
    <property type="entry name" value="Peptidase_M1_aminopeptidases"/>
</dbReference>
<keyword evidence="2" id="KW-0732">Signal</keyword>
<evidence type="ECO:0000256" key="1">
    <source>
        <dbReference type="SAM" id="MobiDB-lite"/>
    </source>
</evidence>
<dbReference type="Pfam" id="PF01433">
    <property type="entry name" value="Peptidase_M1"/>
    <property type="match status" value="1"/>
</dbReference>
<dbReference type="Gene3D" id="1.10.390.10">
    <property type="entry name" value="Neutral Protease Domain 2"/>
    <property type="match status" value="1"/>
</dbReference>
<gene>
    <name evidence="4" type="ORF">IEW27_19840</name>
    <name evidence="5" type="ORF">LNP80_09565</name>
</gene>
<reference evidence="6" key="2">
    <citation type="submission" date="2023-07" db="EMBL/GenBank/DDBJ databases">
        <title>Description of novel Chryseobacterium sp. strain C-2.</title>
        <authorList>
            <person name="Saticioglu I.B."/>
        </authorList>
    </citation>
    <scope>NUCLEOTIDE SEQUENCE [LARGE SCALE GENOMIC DNA]</scope>
    <source>
        <strain evidence="6">C-2</strain>
    </source>
</reference>
<dbReference type="Proteomes" id="UP001107960">
    <property type="component" value="Unassembled WGS sequence"/>
</dbReference>
<feature type="domain" description="Peptidase M1 membrane alanine aminopeptidase" evidence="3">
    <location>
        <begin position="368"/>
        <end position="568"/>
    </location>
</feature>
<evidence type="ECO:0000313" key="4">
    <source>
        <dbReference type="EMBL" id="MBD3906840.1"/>
    </source>
</evidence>
<evidence type="ECO:0000256" key="2">
    <source>
        <dbReference type="SAM" id="SignalP"/>
    </source>
</evidence>
<protein>
    <submittedName>
        <fullName evidence="5">M1 family metallopeptidase</fullName>
    </submittedName>
</protein>
<name>A0A9Q3YT56_9FLAO</name>
<organism evidence="5 7">
    <name type="scientific">Chryseobacterium muglaense</name>
    <dbReference type="NCBI Taxonomy" id="2893752"/>
    <lineage>
        <taxon>Bacteria</taxon>
        <taxon>Pseudomonadati</taxon>
        <taxon>Bacteroidota</taxon>
        <taxon>Flavobacteriia</taxon>
        <taxon>Flavobacteriales</taxon>
        <taxon>Weeksellaceae</taxon>
        <taxon>Chryseobacterium group</taxon>
        <taxon>Chryseobacterium</taxon>
    </lineage>
</organism>
<dbReference type="GO" id="GO:0043171">
    <property type="term" value="P:peptide catabolic process"/>
    <property type="evidence" value="ECO:0007669"/>
    <property type="project" value="TreeGrafter"/>
</dbReference>
<dbReference type="GO" id="GO:0070006">
    <property type="term" value="F:metalloaminopeptidase activity"/>
    <property type="evidence" value="ECO:0007669"/>
    <property type="project" value="TreeGrafter"/>
</dbReference>
<dbReference type="GO" id="GO:0008270">
    <property type="term" value="F:zinc ion binding"/>
    <property type="evidence" value="ECO:0007669"/>
    <property type="project" value="InterPro"/>
</dbReference>
<proteinExistence type="predicted"/>
<dbReference type="RefSeq" id="WP_191181215.1">
    <property type="nucleotide sequence ID" value="NZ_JACXXP010000042.1"/>
</dbReference>
<feature type="region of interest" description="Disordered" evidence="1">
    <location>
        <begin position="769"/>
        <end position="792"/>
    </location>
</feature>
<keyword evidence="6" id="KW-1185">Reference proteome</keyword>
<dbReference type="CDD" id="cd09604">
    <property type="entry name" value="M1_APN_like"/>
    <property type="match status" value="1"/>
</dbReference>
<comment type="caution">
    <text evidence="5">The sequence shown here is derived from an EMBL/GenBank/DDBJ whole genome shotgun (WGS) entry which is preliminary data.</text>
</comment>
<evidence type="ECO:0000313" key="6">
    <source>
        <dbReference type="Proteomes" id="UP000603715"/>
    </source>
</evidence>
<sequence length="792" mass="91154">MQLKVTALSVFLYLGVSAQNIQNNPGSNHGNRFEQLGTILPTPNVYRTASGAPGQAYWQNRADYDITAYLDEDKRNLKGSETVTYHNNSPDDLDYIWLQLDENQQSTLNKADYQFSSTLPKSLNDQQLKTTDLPAKDNGHGVNLEKVTDASGNPLKYTVNKTMMRIDLPKVLKKGEKFIFKIDWNYNIPNRIKMGGRGGYENFAEDGNDLYTITQWFPRMCVYSDFQGWQNHQFTGRGEFALVFGNYKVSMDVPADHIIGGTGECKNYEQVLSSEQLSRYKKSQTSAEPVEIVTLDEAKKAEKNHSKQRKTWVFEAKDVRDFAWTSSRKFVWDAMGVTIPENNNKVMAMSFYPKEAYGLYRKYSTKAVAHTIKTYSEFTIPYPYPVAQSVEASNGMEYPMICFNFGRTEKDGTYSEGTKNGMIGVIIHEVGHNFFPMIINSDERQWSWMDEGLNTFTEYLTEEKWDNKFPSKRGPAWTIVDYMKLPKDQLEPIMSNSENIIQFGPNAYSKPATGLNILRETIMGRELFDKAFKTYSKRWAFKHPEPADFFRTMEDASGEDLDWFWRGWFYGTDPVDIAIDKVTMASPDFSTVKETNETKYKVEEPLQNPFEDISKIRNKEDKTIAFEVDKDKNLQDFYYRYDRGQEKVDTNKEYTLKTEGNIALDKKEQEKLKNINAYQIDFVNKGGLVMPVILEFTFEDGSKLRDKSSAQIWRHNEKKISKTFYFDKKVRSIQLDPMRETADIDTSNNFWSNDGSSSETSKFHVFKEKQNGTVRGGANGKVNPMQAAGKKN</sequence>
<accession>A0A9Q3YT56</accession>
<dbReference type="InterPro" id="IPR027268">
    <property type="entry name" value="Peptidase_M4/M1_CTD_sf"/>
</dbReference>